<dbReference type="InterPro" id="IPR018136">
    <property type="entry name" value="Aconitase_4Fe-4S_BS"/>
</dbReference>
<evidence type="ECO:0000256" key="8">
    <source>
        <dbReference type="ARBA" id="ARBA00023014"/>
    </source>
</evidence>
<dbReference type="Gene3D" id="3.20.19.10">
    <property type="entry name" value="Aconitase, domain 4"/>
    <property type="match status" value="1"/>
</dbReference>
<dbReference type="GO" id="GO:0046872">
    <property type="term" value="F:metal ion binding"/>
    <property type="evidence" value="ECO:0007669"/>
    <property type="project" value="UniProtKB-KW"/>
</dbReference>
<evidence type="ECO:0000256" key="1">
    <source>
        <dbReference type="ARBA" id="ARBA00001966"/>
    </source>
</evidence>
<dbReference type="Pfam" id="PF00330">
    <property type="entry name" value="Aconitase"/>
    <property type="match status" value="1"/>
</dbReference>
<dbReference type="SUPFAM" id="SSF53732">
    <property type="entry name" value="Aconitase iron-sulfur domain"/>
    <property type="match status" value="1"/>
</dbReference>
<organism evidence="14 15">
    <name type="scientific">Candidatus Deianiraea vastatrix</name>
    <dbReference type="NCBI Taxonomy" id="2163644"/>
    <lineage>
        <taxon>Bacteria</taxon>
        <taxon>Pseudomonadati</taxon>
        <taxon>Pseudomonadota</taxon>
        <taxon>Alphaproteobacteria</taxon>
        <taxon>Rickettsiales</taxon>
        <taxon>Candidatus Deianiraeaceae</taxon>
        <taxon>Candidatus Deianiraea</taxon>
    </lineage>
</organism>
<dbReference type="AlphaFoldDB" id="A0A5B8XJV7"/>
<protein>
    <recommendedName>
        <fullName evidence="11">Aconitate hydratase</fullName>
        <shortName evidence="11">Aconitase</shortName>
        <ecNumber evidence="11">4.2.1.3</ecNumber>
    </recommendedName>
</protein>
<dbReference type="InterPro" id="IPR036008">
    <property type="entry name" value="Aconitase_4Fe-4S_dom"/>
</dbReference>
<dbReference type="UniPathway" id="UPA00223">
    <property type="reaction ID" value="UER00718"/>
</dbReference>
<dbReference type="EMBL" id="CP029077">
    <property type="protein sequence ID" value="QED23807.1"/>
    <property type="molecule type" value="Genomic_DNA"/>
</dbReference>
<accession>A0A5B8XJV7</accession>
<dbReference type="GO" id="GO:0003994">
    <property type="term" value="F:aconitate hydratase activity"/>
    <property type="evidence" value="ECO:0007669"/>
    <property type="project" value="UniProtKB-EC"/>
</dbReference>
<comment type="pathway">
    <text evidence="3">Carbohydrate metabolism; tricarboxylic acid cycle; isocitrate from oxaloacetate: step 2/2.</text>
</comment>
<feature type="domain" description="Aconitase A/isopropylmalate dehydratase small subunit swivel" evidence="13">
    <location>
        <begin position="660"/>
        <end position="786"/>
    </location>
</feature>
<comment type="function">
    <text evidence="2">Involved in the catabolism of short chain fatty acids (SCFA) via the tricarboxylic acid (TCA)(acetyl degradation route) and probably the 2-methylcitrate cycle I (propionate degradation route). Catalyzes the reversible isomerization of citrate to isocitrate via cis-aconitate. Could catalyze the hydration of 2-methyl-cis-aconitate to yield (2R,3S)-2-methylisocitrate. The apo form of AcnA functions as a RNA-binding regulatory protein.</text>
</comment>
<dbReference type="NCBIfam" id="NF006757">
    <property type="entry name" value="PRK09277.1"/>
    <property type="match status" value="1"/>
</dbReference>
<evidence type="ECO:0000256" key="4">
    <source>
        <dbReference type="ARBA" id="ARBA00007185"/>
    </source>
</evidence>
<evidence type="ECO:0000313" key="14">
    <source>
        <dbReference type="EMBL" id="QED23807.1"/>
    </source>
</evidence>
<dbReference type="RefSeq" id="WP_146821195.1">
    <property type="nucleotide sequence ID" value="NZ_CP029077.1"/>
</dbReference>
<dbReference type="GO" id="GO:0051539">
    <property type="term" value="F:4 iron, 4 sulfur cluster binding"/>
    <property type="evidence" value="ECO:0007669"/>
    <property type="project" value="UniProtKB-KW"/>
</dbReference>
<reference evidence="14 15" key="1">
    <citation type="journal article" date="2019" name="ISME J.">
        <title>Deianiraea, an extracellular bacterium associated with the ciliate Paramecium, suggests an alternative scenario for the evolution of Rickettsiales.</title>
        <authorList>
            <person name="Castelli M."/>
            <person name="Sabaneyeva E."/>
            <person name="Lanzoni O."/>
            <person name="Lebedeva N."/>
            <person name="Floriano A.M."/>
            <person name="Gaiarsa S."/>
            <person name="Benken K."/>
            <person name="Modeo L."/>
            <person name="Bandi C."/>
            <person name="Potekhin A."/>
            <person name="Sassera D."/>
            <person name="Petroni G."/>
        </authorList>
    </citation>
    <scope>NUCLEOTIDE SEQUENCE [LARGE SCALE GENOMIC DNA]</scope>
    <source>
        <strain evidence="14">CyL4-1</strain>
    </source>
</reference>
<dbReference type="SUPFAM" id="SSF52016">
    <property type="entry name" value="LeuD/IlvD-like"/>
    <property type="match status" value="1"/>
</dbReference>
<evidence type="ECO:0000259" key="12">
    <source>
        <dbReference type="Pfam" id="PF00330"/>
    </source>
</evidence>
<keyword evidence="5 11" id="KW-0004">4Fe-4S</keyword>
<dbReference type="Gene3D" id="3.30.499.10">
    <property type="entry name" value="Aconitase, domain 3"/>
    <property type="match status" value="2"/>
</dbReference>
<dbReference type="Gene3D" id="6.10.190.10">
    <property type="match status" value="1"/>
</dbReference>
<comment type="function">
    <text evidence="11">Catalyzes the isomerization of citrate to isocitrate via cis-aconitate.</text>
</comment>
<dbReference type="NCBIfam" id="NF009520">
    <property type="entry name" value="PRK12881.1"/>
    <property type="match status" value="1"/>
</dbReference>
<dbReference type="InterPro" id="IPR000573">
    <property type="entry name" value="AconitaseA/IPMdHydase_ssu_swvl"/>
</dbReference>
<evidence type="ECO:0000259" key="13">
    <source>
        <dbReference type="Pfam" id="PF00694"/>
    </source>
</evidence>
<evidence type="ECO:0000256" key="5">
    <source>
        <dbReference type="ARBA" id="ARBA00022485"/>
    </source>
</evidence>
<dbReference type="CDD" id="cd01586">
    <property type="entry name" value="AcnA_IRP"/>
    <property type="match status" value="1"/>
</dbReference>
<evidence type="ECO:0000256" key="2">
    <source>
        <dbReference type="ARBA" id="ARBA00002737"/>
    </source>
</evidence>
<feature type="domain" description="Aconitase/3-isopropylmalate dehydratase large subunit alpha/beta/alpha" evidence="12">
    <location>
        <begin position="61"/>
        <end position="536"/>
    </location>
</feature>
<name>A0A5B8XJV7_9RICK</name>
<dbReference type="InterPro" id="IPR015931">
    <property type="entry name" value="Acnase/IPM_dHydase_lsu_aba_1/3"/>
</dbReference>
<dbReference type="FunFam" id="3.20.19.10:FF:000001">
    <property type="entry name" value="Aconitate hydratase"/>
    <property type="match status" value="1"/>
</dbReference>
<dbReference type="OrthoDB" id="9764318at2"/>
<evidence type="ECO:0000256" key="3">
    <source>
        <dbReference type="ARBA" id="ARBA00004717"/>
    </source>
</evidence>
<keyword evidence="9 11" id="KW-0456">Lyase</keyword>
<gene>
    <name evidence="14" type="ORF">Deia_01025</name>
</gene>
<dbReference type="PROSITE" id="PS01244">
    <property type="entry name" value="ACONITASE_2"/>
    <property type="match status" value="1"/>
</dbReference>
<keyword evidence="8 11" id="KW-0411">Iron-sulfur</keyword>
<evidence type="ECO:0000256" key="10">
    <source>
        <dbReference type="ARBA" id="ARBA00023501"/>
    </source>
</evidence>
<dbReference type="PRINTS" id="PR00415">
    <property type="entry name" value="ACONITASE"/>
</dbReference>
<dbReference type="GO" id="GO:0006099">
    <property type="term" value="P:tricarboxylic acid cycle"/>
    <property type="evidence" value="ECO:0007669"/>
    <property type="project" value="UniProtKB-UniPathway"/>
</dbReference>
<comment type="catalytic activity">
    <reaction evidence="10 11">
        <text>citrate = D-threo-isocitrate</text>
        <dbReference type="Rhea" id="RHEA:10336"/>
        <dbReference type="ChEBI" id="CHEBI:15562"/>
        <dbReference type="ChEBI" id="CHEBI:16947"/>
        <dbReference type="EC" id="4.2.1.3"/>
    </reaction>
</comment>
<dbReference type="NCBIfam" id="TIGR01341">
    <property type="entry name" value="aconitase_1"/>
    <property type="match status" value="1"/>
</dbReference>
<evidence type="ECO:0000256" key="7">
    <source>
        <dbReference type="ARBA" id="ARBA00023004"/>
    </source>
</evidence>
<dbReference type="InterPro" id="IPR006249">
    <property type="entry name" value="Aconitase/IRP2"/>
</dbReference>
<keyword evidence="15" id="KW-1185">Reference proteome</keyword>
<evidence type="ECO:0000256" key="11">
    <source>
        <dbReference type="RuleBase" id="RU361275"/>
    </source>
</evidence>
<proteinExistence type="inferred from homology"/>
<keyword evidence="6" id="KW-0479">Metal-binding</keyword>
<evidence type="ECO:0000256" key="9">
    <source>
        <dbReference type="ARBA" id="ARBA00023239"/>
    </source>
</evidence>
<evidence type="ECO:0000313" key="15">
    <source>
        <dbReference type="Proteomes" id="UP000321934"/>
    </source>
</evidence>
<dbReference type="Proteomes" id="UP000321934">
    <property type="component" value="Chromosome"/>
</dbReference>
<dbReference type="Pfam" id="PF00694">
    <property type="entry name" value="Aconitase_C"/>
    <property type="match status" value="1"/>
</dbReference>
<dbReference type="EC" id="4.2.1.3" evidence="11"/>
<dbReference type="PANTHER" id="PTHR11670">
    <property type="entry name" value="ACONITASE/IRON-RESPONSIVE ELEMENT FAMILY MEMBER"/>
    <property type="match status" value="1"/>
</dbReference>
<sequence>MAKGYLDKVSILGKDYSYYNIVEFSKNHGIDLSKTPFSIKILIENLLRSGFEEEKIAEFVKHKNANGDFEFPFFPSRVLMQDFTGVPAVVDLAAMRNEMIKRGKNPDLVNPLNQTDLVIDHSIQVDSWAGENSHNENLGLEFERNKERYEFLKWGQSAFNNFKVVPPGMGICHQINLEFLAPIVSQKDGVLFPDTVVGTDSHTTMINGIGVLGWGVGGIEAESVMLNQPIYMTKPDVVGVKLTGKLASGVGAMDLVLTITNLLRKKGVVGKFVEYFGSGVSNLTLPDRATIANMSPEYGATCGIFAIDQESIEYAKLSGRSDEQIAIIKEYAKVQNIWFNPEVDPQYDDVLEVDLSSIQPVLAGPKRPQDKVLMSEVGKSFKALIDGNFEYEKEKLSHGSVVIAAITSCTNTSNPYSLMAAGLLAKKAVEMGIKVPNFVKTSFSPGSQVVGKYMQDSGLQAYMDKLGFNIVGYGCMTCIGNSGPLKQEFENEINEKSLTVAAVISGNRNFEGRVHPLVKANYLASPAIVIAYAIAGNVSIDLLKDPIANVSGRDIFFKDLMPSSDEISEVVGRYLSSNIFTQKYSVVFDGDENWKKVESVKSNVYKWNDKSTYIENPPYFEKSGEISDIKSARIIAHFGDSITTDHISPAGNISIKSPAAKYLLDSGVEKKDFNSYGARRGSHSVMMRGTFANIRIKNLLLDGLEGGLAKSKSGNIESIYDVAMENKADGVKSIIFAGKEYGSGSSRDWAAKGTKLLGIAAVIAESFERIHRSNLAGMGVLPLEFTSGIKASDLDLKNVKNIDITGISKNMTTKQVLKCKLHYEDGNSREIDVLCRLDTAVEIKYFFAGSIFHYVADLLESKE</sequence>
<dbReference type="InterPro" id="IPR015928">
    <property type="entry name" value="Aconitase/3IPM_dehydase_swvl"/>
</dbReference>
<comment type="cofactor">
    <cofactor evidence="1">
        <name>[4Fe-4S] cluster</name>
        <dbReference type="ChEBI" id="CHEBI:49883"/>
    </cofactor>
</comment>
<evidence type="ECO:0000256" key="6">
    <source>
        <dbReference type="ARBA" id="ARBA00022723"/>
    </source>
</evidence>
<comment type="similarity">
    <text evidence="4 11">Belongs to the aconitase/IPM isomerase family.</text>
</comment>
<dbReference type="InterPro" id="IPR001030">
    <property type="entry name" value="Acoase/IPM_deHydtase_lsu_aba"/>
</dbReference>
<keyword evidence="7 11" id="KW-0408">Iron</keyword>